<name>A0A0A0BTE8_9CELL</name>
<dbReference type="InterPro" id="IPR000073">
    <property type="entry name" value="AB_hydrolase_1"/>
</dbReference>
<keyword evidence="3" id="KW-1185">Reference proteome</keyword>
<dbReference type="AlphaFoldDB" id="A0A0A0BTE8"/>
<dbReference type="OrthoDB" id="9800988at2"/>
<dbReference type="PANTHER" id="PTHR43433:SF5">
    <property type="entry name" value="AB HYDROLASE-1 DOMAIN-CONTAINING PROTEIN"/>
    <property type="match status" value="1"/>
</dbReference>
<dbReference type="PANTHER" id="PTHR43433">
    <property type="entry name" value="HYDROLASE, ALPHA/BETA FOLD FAMILY PROTEIN"/>
    <property type="match status" value="1"/>
</dbReference>
<sequence>MYTELDVRAADGRILHAYDFRPTDDADERLTVLWHHGTPNVGEPPVPLIPAARRLGVRWVSYDRPGYGGSGRLPGRDVASAARDAALVADALGVGGFAVMGHSGGGPHALACAALLPGRVTGAVSVSGLAPYDAEGLAWFEGMAPGGEAELRAATRGADELRRVLTEDEWDPSQFVAADHRALEGDWAWLSGVAGRASADGVPDGMVDDDLAYVGAWGFRPDAVTVPALLLHGDDDRVVPVGHARWLAGRLPAAELRVDPGAGHVSVLSRAEEALAWLVDVSRPAAR</sequence>
<dbReference type="Pfam" id="PF00561">
    <property type="entry name" value="Abhydrolase_1"/>
    <property type="match status" value="1"/>
</dbReference>
<dbReference type="Gene3D" id="3.40.50.1820">
    <property type="entry name" value="alpha/beta hydrolase"/>
    <property type="match status" value="1"/>
</dbReference>
<gene>
    <name evidence="2" type="ORF">N868_07920</name>
</gene>
<feature type="domain" description="AB hydrolase-1" evidence="1">
    <location>
        <begin position="32"/>
        <end position="269"/>
    </location>
</feature>
<proteinExistence type="predicted"/>
<evidence type="ECO:0000313" key="3">
    <source>
        <dbReference type="Proteomes" id="UP000029839"/>
    </source>
</evidence>
<dbReference type="InterPro" id="IPR029058">
    <property type="entry name" value="AB_hydrolase_fold"/>
</dbReference>
<organism evidence="2 3">
    <name type="scientific">Cellulomonas carbonis T26</name>
    <dbReference type="NCBI Taxonomy" id="947969"/>
    <lineage>
        <taxon>Bacteria</taxon>
        <taxon>Bacillati</taxon>
        <taxon>Actinomycetota</taxon>
        <taxon>Actinomycetes</taxon>
        <taxon>Micrococcales</taxon>
        <taxon>Cellulomonadaceae</taxon>
        <taxon>Cellulomonas</taxon>
    </lineage>
</organism>
<protein>
    <submittedName>
        <fullName evidence="2">Alpha/beta hydrolase</fullName>
    </submittedName>
</protein>
<reference evidence="2 3" key="1">
    <citation type="submission" date="2013-08" db="EMBL/GenBank/DDBJ databases">
        <title>Genome sequencing of Cellulomonas carbonis T26.</title>
        <authorList>
            <person name="Chen F."/>
            <person name="Li Y."/>
            <person name="Wang G."/>
        </authorList>
    </citation>
    <scope>NUCLEOTIDE SEQUENCE [LARGE SCALE GENOMIC DNA]</scope>
    <source>
        <strain evidence="2 3">T26</strain>
    </source>
</reference>
<dbReference type="PRINTS" id="PR00111">
    <property type="entry name" value="ABHYDROLASE"/>
</dbReference>
<reference evidence="2 3" key="2">
    <citation type="journal article" date="2015" name="Stand. Genomic Sci.">
        <title>Draft genome sequence of Cellulomonas carbonis T26(T) and comparative analysis of six Cellulomonas genomes.</title>
        <authorList>
            <person name="Zhuang W."/>
            <person name="Zhang S."/>
            <person name="Xia X."/>
            <person name="Wang G."/>
        </authorList>
    </citation>
    <scope>NUCLEOTIDE SEQUENCE [LARGE SCALE GENOMIC DNA]</scope>
    <source>
        <strain evidence="2 3">T26</strain>
    </source>
</reference>
<dbReference type="EMBL" id="AXCY01000016">
    <property type="protein sequence ID" value="KGM11683.1"/>
    <property type="molecule type" value="Genomic_DNA"/>
</dbReference>
<keyword evidence="2" id="KW-0378">Hydrolase</keyword>
<accession>A0A0A0BTE8</accession>
<evidence type="ECO:0000259" key="1">
    <source>
        <dbReference type="Pfam" id="PF00561"/>
    </source>
</evidence>
<dbReference type="InterPro" id="IPR050471">
    <property type="entry name" value="AB_hydrolase"/>
</dbReference>
<dbReference type="GO" id="GO:0016787">
    <property type="term" value="F:hydrolase activity"/>
    <property type="evidence" value="ECO:0007669"/>
    <property type="project" value="UniProtKB-KW"/>
</dbReference>
<dbReference type="SUPFAM" id="SSF53474">
    <property type="entry name" value="alpha/beta-Hydrolases"/>
    <property type="match status" value="1"/>
</dbReference>
<comment type="caution">
    <text evidence="2">The sequence shown here is derived from an EMBL/GenBank/DDBJ whole genome shotgun (WGS) entry which is preliminary data.</text>
</comment>
<evidence type="ECO:0000313" key="2">
    <source>
        <dbReference type="EMBL" id="KGM11683.1"/>
    </source>
</evidence>
<dbReference type="Proteomes" id="UP000029839">
    <property type="component" value="Unassembled WGS sequence"/>
</dbReference>
<dbReference type="RefSeq" id="WP_043604215.1">
    <property type="nucleotide sequence ID" value="NZ_AXCY01000016.1"/>
</dbReference>